<evidence type="ECO:0000256" key="1">
    <source>
        <dbReference type="SAM" id="MobiDB-lite"/>
    </source>
</evidence>
<protein>
    <recommendedName>
        <fullName evidence="4">DUF1694 domain-containing protein</fullName>
    </recommendedName>
</protein>
<dbReference type="InterPro" id="IPR012543">
    <property type="entry name" value="DUF1694"/>
</dbReference>
<name>A0A429ZSN7_9ENTE</name>
<reference evidence="2 3" key="1">
    <citation type="submission" date="2017-05" db="EMBL/GenBank/DDBJ databases">
        <title>Vagococcus spp. assemblies.</title>
        <authorList>
            <person name="Gulvik C.A."/>
        </authorList>
    </citation>
    <scope>NUCLEOTIDE SEQUENCE [LARGE SCALE GENOMIC DNA]</scope>
    <source>
        <strain evidence="2 3">NCFB 2777</strain>
    </source>
</reference>
<dbReference type="AlphaFoldDB" id="A0A429ZSN7"/>
<keyword evidence="3" id="KW-1185">Reference proteome</keyword>
<comment type="caution">
    <text evidence="2">The sequence shown here is derived from an EMBL/GenBank/DDBJ whole genome shotgun (WGS) entry which is preliminary data.</text>
</comment>
<evidence type="ECO:0000313" key="3">
    <source>
        <dbReference type="Proteomes" id="UP000287239"/>
    </source>
</evidence>
<dbReference type="OrthoDB" id="95278at2"/>
<dbReference type="Pfam" id="PF07997">
    <property type="entry name" value="DUF1694"/>
    <property type="match status" value="1"/>
</dbReference>
<proteinExistence type="predicted"/>
<gene>
    <name evidence="2" type="ORF">CBF35_05485</name>
</gene>
<accession>A0A429ZSN7</accession>
<feature type="compositionally biased region" description="Polar residues" evidence="1">
    <location>
        <begin position="143"/>
        <end position="152"/>
    </location>
</feature>
<dbReference type="PIRSF" id="PIRSF034303">
    <property type="entry name" value="DUF1694"/>
    <property type="match status" value="1"/>
</dbReference>
<evidence type="ECO:0000313" key="2">
    <source>
        <dbReference type="EMBL" id="RST96685.1"/>
    </source>
</evidence>
<sequence>MKTIKKGINMSEKNVQDYLEKGMYGTPQLRPDEQRKYLGTFRERIYLSMTMAEIRDPKNLAYFKQELSLNPQQQVLINAAVSSRYQNDYMVAAQKANCPFKIVDTENQTSPEAIALVYISNEAVNVEVIAISEKYPLAKKTAGPSQKTSVSDTPPAKKSWLSRLFK</sequence>
<organism evidence="2 3">
    <name type="scientific">Vagococcus salmoninarum</name>
    <dbReference type="NCBI Taxonomy" id="2739"/>
    <lineage>
        <taxon>Bacteria</taxon>
        <taxon>Bacillati</taxon>
        <taxon>Bacillota</taxon>
        <taxon>Bacilli</taxon>
        <taxon>Lactobacillales</taxon>
        <taxon>Enterococcaceae</taxon>
        <taxon>Vagococcus</taxon>
    </lineage>
</organism>
<dbReference type="EMBL" id="NGJU01000006">
    <property type="protein sequence ID" value="RST96685.1"/>
    <property type="molecule type" value="Genomic_DNA"/>
</dbReference>
<dbReference type="InterPro" id="IPR029064">
    <property type="entry name" value="Ribosomal_eL30-like_sf"/>
</dbReference>
<feature type="region of interest" description="Disordered" evidence="1">
    <location>
        <begin position="140"/>
        <end position="166"/>
    </location>
</feature>
<dbReference type="SUPFAM" id="SSF160515">
    <property type="entry name" value="YueI-like"/>
    <property type="match status" value="1"/>
</dbReference>
<dbReference type="Gene3D" id="3.30.1330.30">
    <property type="match status" value="1"/>
</dbReference>
<evidence type="ECO:0008006" key="4">
    <source>
        <dbReference type="Google" id="ProtNLM"/>
    </source>
</evidence>
<dbReference type="Proteomes" id="UP000287239">
    <property type="component" value="Unassembled WGS sequence"/>
</dbReference>